<dbReference type="STRING" id="1921510.BSL82_16400"/>
<dbReference type="PANTHER" id="PTHR30098:SF2">
    <property type="entry name" value="LEUCYL_PHENYLALANYL-TRNA--PROTEIN TRANSFERASE"/>
    <property type="match status" value="1"/>
</dbReference>
<dbReference type="FunFam" id="3.40.630.70:FF:000001">
    <property type="entry name" value="Leucyl/phenylalanyl-tRNA--protein transferase"/>
    <property type="match status" value="1"/>
</dbReference>
<gene>
    <name evidence="4" type="primary">aat</name>
    <name evidence="5" type="ORF">BSL82_16400</name>
</gene>
<dbReference type="Pfam" id="PF03588">
    <property type="entry name" value="Leu_Phe_trans"/>
    <property type="match status" value="1"/>
</dbReference>
<name>A0A1L3ZYF9_9SPHN</name>
<evidence type="ECO:0000313" key="5">
    <source>
        <dbReference type="EMBL" id="API60674.1"/>
    </source>
</evidence>
<dbReference type="RefSeq" id="WP_072598332.1">
    <property type="nucleotide sequence ID" value="NZ_CP018221.1"/>
</dbReference>
<keyword evidence="1 4" id="KW-0963">Cytoplasm</keyword>
<reference evidence="6" key="1">
    <citation type="submission" date="2016-11" db="EMBL/GenBank/DDBJ databases">
        <title>Complete Genome Sequence of alachlor-degrading Sphingomonas sp. strain JJ-A5.</title>
        <authorList>
            <person name="Lee H."/>
            <person name="Ka J.-O."/>
        </authorList>
    </citation>
    <scope>NUCLEOTIDE SEQUENCE [LARGE SCALE GENOMIC DNA]</scope>
    <source>
        <strain evidence="6">JJ-A5</strain>
    </source>
</reference>
<dbReference type="OrthoDB" id="9790282at2"/>
<dbReference type="Gene3D" id="3.40.630.70">
    <property type="entry name" value="Leucyl/phenylalanyl-tRNA-protein transferase, C-terminal domain"/>
    <property type="match status" value="1"/>
</dbReference>
<dbReference type="InterPro" id="IPR016181">
    <property type="entry name" value="Acyl_CoA_acyltransferase"/>
</dbReference>
<evidence type="ECO:0000313" key="6">
    <source>
        <dbReference type="Proteomes" id="UP000182063"/>
    </source>
</evidence>
<dbReference type="Proteomes" id="UP000182063">
    <property type="component" value="Chromosome"/>
</dbReference>
<protein>
    <recommendedName>
        <fullName evidence="4">Leucyl/phenylalanyl-tRNA--protein transferase</fullName>
        <ecNumber evidence="4">2.3.2.6</ecNumber>
    </recommendedName>
    <alternativeName>
        <fullName evidence="4">L/F-transferase</fullName>
    </alternativeName>
    <alternativeName>
        <fullName evidence="4">Leucyltransferase</fullName>
    </alternativeName>
    <alternativeName>
        <fullName evidence="4">Phenyalanyltransferase</fullName>
    </alternativeName>
</protein>
<evidence type="ECO:0000256" key="2">
    <source>
        <dbReference type="ARBA" id="ARBA00022679"/>
    </source>
</evidence>
<sequence>MTTLDPDLLLRAYAVGVFPMADSRDAPDVFWVEPKRRGILPLNSFHLSHSLAKALKSDRFTVTADKAFADVMRGCAEPKPDRPETWINELIIEGYEKLFARGHAHSVECWLNGELAGGLYGVTLGGAFFGESMFTRRTNASKVAMAWLVARLRVGGFKLLDTQFLTPHLASMGTIEVPRNAYQSLLSEAVATPADFGALDSLEAPAGAAGGGDAAGSGALSGKRIAQLLTQTS</sequence>
<dbReference type="HAMAP" id="MF_00688">
    <property type="entry name" value="Leu_Phe_trans"/>
    <property type="match status" value="1"/>
</dbReference>
<dbReference type="GO" id="GO:0008914">
    <property type="term" value="F:leucyl-tRNA--protein transferase activity"/>
    <property type="evidence" value="ECO:0007669"/>
    <property type="project" value="UniProtKB-UniRule"/>
</dbReference>
<dbReference type="PANTHER" id="PTHR30098">
    <property type="entry name" value="LEUCYL/PHENYLALANYL-TRNA--PROTEIN TRANSFERASE"/>
    <property type="match status" value="1"/>
</dbReference>
<dbReference type="GO" id="GO:0005737">
    <property type="term" value="C:cytoplasm"/>
    <property type="evidence" value="ECO:0007669"/>
    <property type="project" value="UniProtKB-SubCell"/>
</dbReference>
<organism evidence="5 6">
    <name type="scientific">Tardibacter chloracetimidivorans</name>
    <dbReference type="NCBI Taxonomy" id="1921510"/>
    <lineage>
        <taxon>Bacteria</taxon>
        <taxon>Pseudomonadati</taxon>
        <taxon>Pseudomonadota</taxon>
        <taxon>Alphaproteobacteria</taxon>
        <taxon>Sphingomonadales</taxon>
        <taxon>Sphingomonadaceae</taxon>
        <taxon>Tardibacter</taxon>
    </lineage>
</organism>
<keyword evidence="3 4" id="KW-0012">Acyltransferase</keyword>
<accession>A0A1L3ZYF9</accession>
<proteinExistence type="inferred from homology"/>
<dbReference type="AlphaFoldDB" id="A0A1L3ZYF9"/>
<dbReference type="InterPro" id="IPR004616">
    <property type="entry name" value="Leu/Phe-tRNA_Trfase"/>
</dbReference>
<comment type="subcellular location">
    <subcellularLocation>
        <location evidence="4">Cytoplasm</location>
    </subcellularLocation>
</comment>
<keyword evidence="2 4" id="KW-0808">Transferase</keyword>
<dbReference type="EMBL" id="CP018221">
    <property type="protein sequence ID" value="API60674.1"/>
    <property type="molecule type" value="Genomic_DNA"/>
</dbReference>
<dbReference type="GO" id="GO:0030163">
    <property type="term" value="P:protein catabolic process"/>
    <property type="evidence" value="ECO:0007669"/>
    <property type="project" value="UniProtKB-UniRule"/>
</dbReference>
<dbReference type="EC" id="2.3.2.6" evidence="4"/>
<comment type="catalytic activity">
    <reaction evidence="4">
        <text>L-phenylalanyl-tRNA(Phe) + an N-terminal L-alpha-aminoacyl-[protein] = an N-terminal L-phenylalanyl-L-alpha-aminoacyl-[protein] + tRNA(Phe)</text>
        <dbReference type="Rhea" id="RHEA:43632"/>
        <dbReference type="Rhea" id="RHEA-COMP:9668"/>
        <dbReference type="Rhea" id="RHEA-COMP:9699"/>
        <dbReference type="Rhea" id="RHEA-COMP:10636"/>
        <dbReference type="Rhea" id="RHEA-COMP:10637"/>
        <dbReference type="ChEBI" id="CHEBI:78442"/>
        <dbReference type="ChEBI" id="CHEBI:78531"/>
        <dbReference type="ChEBI" id="CHEBI:78597"/>
        <dbReference type="ChEBI" id="CHEBI:83561"/>
        <dbReference type="EC" id="2.3.2.6"/>
    </reaction>
</comment>
<comment type="function">
    <text evidence="4">Functions in the N-end rule pathway of protein degradation where it conjugates Leu, Phe and, less efficiently, Met from aminoacyl-tRNAs to the N-termini of proteins containing an N-terminal arginine or lysine.</text>
</comment>
<evidence type="ECO:0000256" key="3">
    <source>
        <dbReference type="ARBA" id="ARBA00023315"/>
    </source>
</evidence>
<evidence type="ECO:0000256" key="1">
    <source>
        <dbReference type="ARBA" id="ARBA00022490"/>
    </source>
</evidence>
<comment type="catalytic activity">
    <reaction evidence="4">
        <text>N-terminal L-arginyl-[protein] + L-leucyl-tRNA(Leu) = N-terminal L-leucyl-L-arginyl-[protein] + tRNA(Leu) + H(+)</text>
        <dbReference type="Rhea" id="RHEA:50416"/>
        <dbReference type="Rhea" id="RHEA-COMP:9613"/>
        <dbReference type="Rhea" id="RHEA-COMP:9622"/>
        <dbReference type="Rhea" id="RHEA-COMP:12672"/>
        <dbReference type="Rhea" id="RHEA-COMP:12673"/>
        <dbReference type="ChEBI" id="CHEBI:15378"/>
        <dbReference type="ChEBI" id="CHEBI:64719"/>
        <dbReference type="ChEBI" id="CHEBI:78442"/>
        <dbReference type="ChEBI" id="CHEBI:78494"/>
        <dbReference type="ChEBI" id="CHEBI:133044"/>
        <dbReference type="EC" id="2.3.2.6"/>
    </reaction>
</comment>
<comment type="catalytic activity">
    <reaction evidence="4">
        <text>N-terminal L-lysyl-[protein] + L-leucyl-tRNA(Leu) = N-terminal L-leucyl-L-lysyl-[protein] + tRNA(Leu) + H(+)</text>
        <dbReference type="Rhea" id="RHEA:12340"/>
        <dbReference type="Rhea" id="RHEA-COMP:9613"/>
        <dbReference type="Rhea" id="RHEA-COMP:9622"/>
        <dbReference type="Rhea" id="RHEA-COMP:12670"/>
        <dbReference type="Rhea" id="RHEA-COMP:12671"/>
        <dbReference type="ChEBI" id="CHEBI:15378"/>
        <dbReference type="ChEBI" id="CHEBI:65249"/>
        <dbReference type="ChEBI" id="CHEBI:78442"/>
        <dbReference type="ChEBI" id="CHEBI:78494"/>
        <dbReference type="ChEBI" id="CHEBI:133043"/>
        <dbReference type="EC" id="2.3.2.6"/>
    </reaction>
</comment>
<evidence type="ECO:0000256" key="4">
    <source>
        <dbReference type="HAMAP-Rule" id="MF_00688"/>
    </source>
</evidence>
<comment type="similarity">
    <text evidence="4">Belongs to the L/F-transferase family.</text>
</comment>
<dbReference type="NCBIfam" id="TIGR00667">
    <property type="entry name" value="aat"/>
    <property type="match status" value="1"/>
</dbReference>
<keyword evidence="6" id="KW-1185">Reference proteome</keyword>
<dbReference type="KEGG" id="sphj:BSL82_16400"/>
<dbReference type="SUPFAM" id="SSF55729">
    <property type="entry name" value="Acyl-CoA N-acyltransferases (Nat)"/>
    <property type="match status" value="1"/>
</dbReference>
<dbReference type="InterPro" id="IPR042203">
    <property type="entry name" value="Leu/Phe-tRNA_Trfase_C"/>
</dbReference>